<sequence>MSEKEQVPTKQLTLRLPLDTHRKLKILSACTGKSMKTLLVECINDKLQECLEQELSDHPLRR</sequence>
<dbReference type="InterPro" id="IPR013321">
    <property type="entry name" value="Arc_rbn_hlx_hlx"/>
</dbReference>
<dbReference type="Gene3D" id="1.10.1220.10">
    <property type="entry name" value="Met repressor-like"/>
    <property type="match status" value="1"/>
</dbReference>
<keyword evidence="2" id="KW-1185">Reference proteome</keyword>
<organism evidence="1 2">
    <name type="scientific">Desulfohalobium retbaense (strain ATCC 49708 / DSM 5692 / JCM 16813 / HR100)</name>
    <dbReference type="NCBI Taxonomy" id="485915"/>
    <lineage>
        <taxon>Bacteria</taxon>
        <taxon>Pseudomonadati</taxon>
        <taxon>Thermodesulfobacteriota</taxon>
        <taxon>Desulfovibrionia</taxon>
        <taxon>Desulfovibrionales</taxon>
        <taxon>Desulfohalobiaceae</taxon>
        <taxon>Desulfohalobium</taxon>
    </lineage>
</organism>
<reference evidence="1 2" key="2">
    <citation type="journal article" date="2010" name="Stand. Genomic Sci.">
        <title>Complete genome sequence of Desulfohalobium retbaense type strain (HR(100)).</title>
        <authorList>
            <person name="Spring S."/>
            <person name="Nolan M."/>
            <person name="Lapidus A."/>
            <person name="Glavina Del Rio T."/>
            <person name="Copeland A."/>
            <person name="Tice H."/>
            <person name="Cheng J.F."/>
            <person name="Lucas S."/>
            <person name="Land M."/>
            <person name="Chen F."/>
            <person name="Bruce D."/>
            <person name="Goodwin L."/>
            <person name="Pitluck S."/>
            <person name="Ivanova N."/>
            <person name="Mavromatis K."/>
            <person name="Mikhailova N."/>
            <person name="Pati A."/>
            <person name="Chen A."/>
            <person name="Palaniappan K."/>
            <person name="Hauser L."/>
            <person name="Chang Y.J."/>
            <person name="Jeffries C.D."/>
            <person name="Munk C."/>
            <person name="Kiss H."/>
            <person name="Chain P."/>
            <person name="Han C."/>
            <person name="Brettin T."/>
            <person name="Detter J.C."/>
            <person name="Schuler E."/>
            <person name="Goker M."/>
            <person name="Rohde M."/>
            <person name="Bristow J."/>
            <person name="Eisen J.A."/>
            <person name="Markowitz V."/>
            <person name="Hugenholtz P."/>
            <person name="Kyrpides N.C."/>
            <person name="Klenk H.P."/>
        </authorList>
    </citation>
    <scope>NUCLEOTIDE SEQUENCE [LARGE SCALE GENOMIC DNA]</scope>
    <source>
        <strain evidence="1 2">DSM 5692</strain>
    </source>
</reference>
<dbReference type="Proteomes" id="UP000001052">
    <property type="component" value="Chromosome"/>
</dbReference>
<evidence type="ECO:0000313" key="2">
    <source>
        <dbReference type="Proteomes" id="UP000001052"/>
    </source>
</evidence>
<dbReference type="KEGG" id="drt:Dret_2274"/>
<dbReference type="HOGENOM" id="CLU_2896806_0_0_7"/>
<proteinExistence type="predicted"/>
<dbReference type="GO" id="GO:0006355">
    <property type="term" value="P:regulation of DNA-templated transcription"/>
    <property type="evidence" value="ECO:0007669"/>
    <property type="project" value="InterPro"/>
</dbReference>
<protein>
    <submittedName>
        <fullName evidence="1">Uncharacterized protein</fullName>
    </submittedName>
</protein>
<dbReference type="EMBL" id="CP001734">
    <property type="protein sequence ID" value="ACV69558.1"/>
    <property type="molecule type" value="Genomic_DNA"/>
</dbReference>
<dbReference type="InterPro" id="IPR010985">
    <property type="entry name" value="Ribbon_hlx_hlx"/>
</dbReference>
<accession>C8X561</accession>
<dbReference type="SUPFAM" id="SSF47598">
    <property type="entry name" value="Ribbon-helix-helix"/>
    <property type="match status" value="1"/>
</dbReference>
<name>C8X561_DESRD</name>
<reference evidence="2" key="1">
    <citation type="submission" date="2009-09" db="EMBL/GenBank/DDBJ databases">
        <title>The complete chromosome of Desulfohalobium retbaense DSM 5692.</title>
        <authorList>
            <consortium name="US DOE Joint Genome Institute (JGI-PGF)"/>
            <person name="Lucas S."/>
            <person name="Copeland A."/>
            <person name="Lapidus A."/>
            <person name="Glavina del Rio T."/>
            <person name="Dalin E."/>
            <person name="Tice H."/>
            <person name="Bruce D."/>
            <person name="Goodwin L."/>
            <person name="Pitluck S."/>
            <person name="Kyrpides N."/>
            <person name="Mavromatis K."/>
            <person name="Ivanova N."/>
            <person name="Mikhailova N."/>
            <person name="Munk A.C."/>
            <person name="Brettin T."/>
            <person name="Detter J.C."/>
            <person name="Han C."/>
            <person name="Tapia R."/>
            <person name="Larimer F."/>
            <person name="Land M."/>
            <person name="Hauser L."/>
            <person name="Markowitz V."/>
            <person name="Cheng J.-F."/>
            <person name="Hugenholtz P."/>
            <person name="Woyke T."/>
            <person name="Wu D."/>
            <person name="Spring S."/>
            <person name="Klenk H.-P."/>
            <person name="Eisen J.A."/>
        </authorList>
    </citation>
    <scope>NUCLEOTIDE SEQUENCE [LARGE SCALE GENOMIC DNA]</scope>
    <source>
        <strain evidence="2">DSM 5692</strain>
    </source>
</reference>
<evidence type="ECO:0000313" key="1">
    <source>
        <dbReference type="EMBL" id="ACV69558.1"/>
    </source>
</evidence>
<gene>
    <name evidence="1" type="ordered locus">Dret_2274</name>
</gene>
<dbReference type="AlphaFoldDB" id="C8X561"/>